<dbReference type="SUPFAM" id="SSF51679">
    <property type="entry name" value="Bacterial luciferase-like"/>
    <property type="match status" value="1"/>
</dbReference>
<keyword evidence="3" id="KW-1185">Reference proteome</keyword>
<comment type="caution">
    <text evidence="2">The sequence shown here is derived from an EMBL/GenBank/DDBJ whole genome shotgun (WGS) entry which is preliminary data.</text>
</comment>
<dbReference type="PANTHER" id="PTHR30137">
    <property type="entry name" value="LUCIFERASE-LIKE MONOOXYGENASE"/>
    <property type="match status" value="1"/>
</dbReference>
<dbReference type="InterPro" id="IPR011251">
    <property type="entry name" value="Luciferase-like_dom"/>
</dbReference>
<dbReference type="Gene3D" id="3.20.20.30">
    <property type="entry name" value="Luciferase-like domain"/>
    <property type="match status" value="1"/>
</dbReference>
<dbReference type="InterPro" id="IPR050766">
    <property type="entry name" value="Bact_Lucif_Oxidored"/>
</dbReference>
<sequence length="334" mass="35391">MTAIADDRAATVRARSLFLQLRAGRPTREIYRRVVDLSVVAEDLGFTSIWLATRHFGAHHAAAPTAFPILAAVAQHTRRIRLGTAVVALPFENAVRLTEDAAVTDHLVDRRLELGVGKGLGFGHSASAYSAFGLSVDDREALYDRRLAELHDLLATGLVDGGVPICPSPTDIRGRVWQSTGNADTARRAGAAGDGLLPHPGSEAGRTTGIEAVVGAYLETADAATARVGVTLGVLPGVIEDLLDIDRVLSPDYYSGTTAASDPGRFLGDARVAHGSIDEVVTTITRTQAPERATEWLFSVPLTLEHPAYVDTLHTIATSLAPALDDAVAAVDRR</sequence>
<accession>A0ABW3G6S6</accession>
<dbReference type="EMBL" id="JBHTIL010000001">
    <property type="protein sequence ID" value="MFD0926274.1"/>
    <property type="molecule type" value="Genomic_DNA"/>
</dbReference>
<dbReference type="EC" id="1.-.-.-" evidence="2"/>
<feature type="domain" description="Luciferase-like" evidence="1">
    <location>
        <begin position="25"/>
        <end position="242"/>
    </location>
</feature>
<dbReference type="RefSeq" id="WP_253645839.1">
    <property type="nucleotide sequence ID" value="NZ_BAAAMO010000002.1"/>
</dbReference>
<evidence type="ECO:0000313" key="2">
    <source>
        <dbReference type="EMBL" id="MFD0926274.1"/>
    </source>
</evidence>
<dbReference type="InterPro" id="IPR036661">
    <property type="entry name" value="Luciferase-like_sf"/>
</dbReference>
<evidence type="ECO:0000313" key="3">
    <source>
        <dbReference type="Proteomes" id="UP001597068"/>
    </source>
</evidence>
<organism evidence="2 3">
    <name type="scientific">Williamsia deligens</name>
    <dbReference type="NCBI Taxonomy" id="321325"/>
    <lineage>
        <taxon>Bacteria</taxon>
        <taxon>Bacillati</taxon>
        <taxon>Actinomycetota</taxon>
        <taxon>Actinomycetes</taxon>
        <taxon>Mycobacteriales</taxon>
        <taxon>Nocardiaceae</taxon>
        <taxon>Williamsia</taxon>
    </lineage>
</organism>
<protein>
    <submittedName>
        <fullName evidence="2">LLM class flavin-dependent oxidoreductase</fullName>
        <ecNumber evidence="2">1.-.-.-</ecNumber>
    </submittedName>
</protein>
<dbReference type="PANTHER" id="PTHR30137:SF15">
    <property type="entry name" value="BLL6902 PROTEIN"/>
    <property type="match status" value="1"/>
</dbReference>
<keyword evidence="2" id="KW-0560">Oxidoreductase</keyword>
<evidence type="ECO:0000259" key="1">
    <source>
        <dbReference type="Pfam" id="PF00296"/>
    </source>
</evidence>
<dbReference type="Pfam" id="PF00296">
    <property type="entry name" value="Bac_luciferase"/>
    <property type="match status" value="1"/>
</dbReference>
<name>A0ABW3G6S6_9NOCA</name>
<reference evidence="3" key="1">
    <citation type="journal article" date="2019" name="Int. J. Syst. Evol. Microbiol.">
        <title>The Global Catalogue of Microorganisms (GCM) 10K type strain sequencing project: providing services to taxonomists for standard genome sequencing and annotation.</title>
        <authorList>
            <consortium name="The Broad Institute Genomics Platform"/>
            <consortium name="The Broad Institute Genome Sequencing Center for Infectious Disease"/>
            <person name="Wu L."/>
            <person name="Ma J."/>
        </authorList>
    </citation>
    <scope>NUCLEOTIDE SEQUENCE [LARGE SCALE GENOMIC DNA]</scope>
    <source>
        <strain evidence="3">CCUG 50873</strain>
    </source>
</reference>
<gene>
    <name evidence="2" type="ORF">ACFQ04_11055</name>
</gene>
<dbReference type="GO" id="GO:0016491">
    <property type="term" value="F:oxidoreductase activity"/>
    <property type="evidence" value="ECO:0007669"/>
    <property type="project" value="UniProtKB-KW"/>
</dbReference>
<proteinExistence type="predicted"/>
<dbReference type="Proteomes" id="UP001597068">
    <property type="component" value="Unassembled WGS sequence"/>
</dbReference>